<proteinExistence type="predicted"/>
<reference evidence="3 4" key="1">
    <citation type="submission" date="2013-04" db="EMBL/GenBank/DDBJ databases">
        <title>The Genome Sequence of Bacteroides massiliensis dnLKV3.</title>
        <authorList>
            <consortium name="The Broad Institute Genomics Platform"/>
            <consortium name="The Broad Institute Genome Sequencing Center for Infectious Disease"/>
            <person name="Earl A."/>
            <person name="Xavier R."/>
            <person name="Kuhn K."/>
            <person name="Stappenbeck T."/>
            <person name="Walker B."/>
            <person name="Young S."/>
            <person name="Zeng Q."/>
            <person name="Gargeya S."/>
            <person name="Fitzgerald M."/>
            <person name="Haas B."/>
            <person name="Abouelleil A."/>
            <person name="Allen A.W."/>
            <person name="Alvarado L."/>
            <person name="Arachchi H.M."/>
            <person name="Berlin A.M."/>
            <person name="Chapman S.B."/>
            <person name="Gainer-Dewar J."/>
            <person name="Goldberg J."/>
            <person name="Griggs A."/>
            <person name="Gujja S."/>
            <person name="Hansen M."/>
            <person name="Howarth C."/>
            <person name="Imamovic A."/>
            <person name="Ireland A."/>
            <person name="Larimer J."/>
            <person name="McCowan C."/>
            <person name="Murphy C."/>
            <person name="Pearson M."/>
            <person name="Poon T.W."/>
            <person name="Priest M."/>
            <person name="Roberts A."/>
            <person name="Saif S."/>
            <person name="Shea T."/>
            <person name="Sisk P."/>
            <person name="Sykes S."/>
            <person name="Wortman J."/>
            <person name="Nusbaum C."/>
            <person name="Birren B."/>
        </authorList>
    </citation>
    <scope>NUCLEOTIDE SEQUENCE [LARGE SCALE GENOMIC DNA]</scope>
    <source>
        <strain evidence="4">dnLKV3</strain>
    </source>
</reference>
<dbReference type="Proteomes" id="UP000014200">
    <property type="component" value="Unassembled WGS sequence"/>
</dbReference>
<dbReference type="AlphaFoldDB" id="R9ID69"/>
<dbReference type="HOGENOM" id="CLU_013281_1_0_10"/>
<evidence type="ECO:0000313" key="4">
    <source>
        <dbReference type="Proteomes" id="UP000014200"/>
    </source>
</evidence>
<organism evidence="3 4">
    <name type="scientific">Phocaeicola sartorii</name>
    <dbReference type="NCBI Taxonomy" id="671267"/>
    <lineage>
        <taxon>Bacteria</taxon>
        <taxon>Pseudomonadati</taxon>
        <taxon>Bacteroidota</taxon>
        <taxon>Bacteroidia</taxon>
        <taxon>Bacteroidales</taxon>
        <taxon>Bacteroidaceae</taxon>
        <taxon>Phocaeicola</taxon>
    </lineage>
</organism>
<feature type="domain" description="Glycosyl hydrolase family 98 putative carbohydrate-binding module" evidence="2">
    <location>
        <begin position="30"/>
        <end position="208"/>
    </location>
</feature>
<dbReference type="Pfam" id="PF08305">
    <property type="entry name" value="NPCBM"/>
    <property type="match status" value="2"/>
</dbReference>
<protein>
    <recommendedName>
        <fullName evidence="2">Glycosyl hydrolase family 98 putative carbohydrate-binding module domain-containing protein</fullName>
    </recommendedName>
</protein>
<dbReference type="EMBL" id="ASSP01000004">
    <property type="protein sequence ID" value="EOS16156.1"/>
    <property type="molecule type" value="Genomic_DNA"/>
</dbReference>
<dbReference type="STRING" id="1235788.C802_00370"/>
<dbReference type="InterPro" id="IPR013222">
    <property type="entry name" value="Glyco_hyd_98_carb-bd"/>
</dbReference>
<keyword evidence="4" id="KW-1185">Reference proteome</keyword>
<name>R9ID69_9BACT</name>
<sequence>MDKNTFRYIYMNKKNLLLTTALFICLSGQAQHTIKLSELDLSHIWQEYGKVQDGKSVTGEQATINGKTYNEVIGTHAKSILKIDLHGDATRLRSQIGVADSKVDISDKSLAVLPLVNGTKLYFRKEGNGKQFLGLAGTSGKIDKGSVCFIVKGDGKELYNSGILRSNESPLSIDIDLKGIRILELSVEPTDDGASGDNALWITPTIEYKSAQPETIHVGYAGKGPEMAAAISCKLADKISKLPVLSVPVSTKTDFDWLITPEKAKAGIYASADGKSIIVANPMVSRTFRIFPNLATTNIINRMTGESMLRAVSSEGSIQIDGKKHLIGGLAGQPERAYIEDKWIENMTTIPESFLVEDFEISPIKEDIKWARSRWALNKEAATGSEITFTLRGDKELKDVIVKLHVSVYDKIPVIRKRFEVINQSGLPVNIDTFQLEYLAFAEPESPGGGDPSKFLLPNIHIESDYACAGSFTEKETDITEKWVTDPDYTSQRNYLMQTPCILEVSPKMGPDQAVPSQGTFRSFSVYEMPFDSYDRERKGLFTRKMYRTIAPWTTENPIFMHLTSINPETVYRAIDQCAETGYEMIILSFGSGLNAEDISDANIAKYKAFVDYARNKGIEMGCYSLLASRWISDEVDVINPKTGKRGGMTFGSSPCLCSDWGYEYFHKIKTFFEKTGMRCFEHDGSYPGDFCASTVHPHHKGLKDSQWNQFYKVTELYHWMCENGIYLNVPDFYFLNGSTKVGIGYREVNWSLPRDRQLIHTRQLNYDCTFERIPSSLWSFVPLVEYQGGGAAATLEPLSEHLYEYKTLMFQNYGAGVQACYRGPRLYDTPETKKAVVEIISWYKKYRNILNSDIIHLRKPDARDWDGIMHVAPAGKEKGLAMFYNPTDKEMTRDIQLPLYYTGLAKTARIREQEGKPATYTLNRDYTVNLTVRIPARGYTWYVIE</sequence>
<dbReference type="SUPFAM" id="SSF49785">
    <property type="entry name" value="Galactose-binding domain-like"/>
    <property type="match status" value="1"/>
</dbReference>
<feature type="signal peptide" evidence="1">
    <location>
        <begin position="1"/>
        <end position="30"/>
    </location>
</feature>
<keyword evidence="1" id="KW-0732">Signal</keyword>
<dbReference type="InterPro" id="IPR038637">
    <property type="entry name" value="NPCBM_sf"/>
</dbReference>
<gene>
    <name evidence="3" type="ORF">C802_00370</name>
</gene>
<dbReference type="Gene3D" id="2.60.120.1060">
    <property type="entry name" value="NPCBM/NEW2 domain"/>
    <property type="match status" value="1"/>
</dbReference>
<feature type="chain" id="PRO_5004474539" description="Glycosyl hydrolase family 98 putative carbohydrate-binding module domain-containing protein" evidence="1">
    <location>
        <begin position="31"/>
        <end position="946"/>
    </location>
</feature>
<dbReference type="PATRIC" id="fig|1235788.3.peg.367"/>
<dbReference type="SMART" id="SM00776">
    <property type="entry name" value="NPCBM"/>
    <property type="match status" value="1"/>
</dbReference>
<evidence type="ECO:0000313" key="3">
    <source>
        <dbReference type="EMBL" id="EOS16156.1"/>
    </source>
</evidence>
<dbReference type="InterPro" id="IPR008979">
    <property type="entry name" value="Galactose-bd-like_sf"/>
</dbReference>
<evidence type="ECO:0000256" key="1">
    <source>
        <dbReference type="SAM" id="SignalP"/>
    </source>
</evidence>
<evidence type="ECO:0000259" key="2">
    <source>
        <dbReference type="SMART" id="SM00776"/>
    </source>
</evidence>
<accession>R9ID69</accession>
<comment type="caution">
    <text evidence="3">The sequence shown here is derived from an EMBL/GenBank/DDBJ whole genome shotgun (WGS) entry which is preliminary data.</text>
</comment>